<reference evidence="2" key="1">
    <citation type="submission" date="2020-05" db="EMBL/GenBank/DDBJ databases">
        <authorList>
            <person name="Chiriac C."/>
            <person name="Salcher M."/>
            <person name="Ghai R."/>
            <person name="Kavagutti S V."/>
        </authorList>
    </citation>
    <scope>NUCLEOTIDE SEQUENCE</scope>
</reference>
<dbReference type="InterPro" id="IPR005123">
    <property type="entry name" value="Oxoglu/Fe-dep_dioxygenase_dom"/>
</dbReference>
<evidence type="ECO:0000259" key="1">
    <source>
        <dbReference type="PROSITE" id="PS51471"/>
    </source>
</evidence>
<dbReference type="SUPFAM" id="SSF51197">
    <property type="entry name" value="Clavaminate synthase-like"/>
    <property type="match status" value="1"/>
</dbReference>
<dbReference type="InterPro" id="IPR032854">
    <property type="entry name" value="ALKBH3"/>
</dbReference>
<feature type="domain" description="Fe2OG dioxygenase" evidence="1">
    <location>
        <begin position="110"/>
        <end position="207"/>
    </location>
</feature>
<dbReference type="InterPro" id="IPR027450">
    <property type="entry name" value="AlkB-like"/>
</dbReference>
<accession>A0A6J7LD32</accession>
<dbReference type="AlphaFoldDB" id="A0A6J7LD32"/>
<dbReference type="PROSITE" id="PS51471">
    <property type="entry name" value="FE2OG_OXY"/>
    <property type="match status" value="1"/>
</dbReference>
<sequence length="208" mass="23210">MQELQTTVSTPSLFSDAQELLPFDGSAVLYPRFFDADFARGAFDELKTATPWEQPEMVMFGQKHVQAGLSTWFTNTKISYQYSGIVRDAHPMTPLLTKIGAMCTAHIGAQFNSVLVNLYRNGQDSVSWHSDNEAVNGKEPTIASVSFGATRRFDLRHKETKEMVRADLEDGSLLVMSGLSQHCWVHQIAKTKTPVGPRVNLTFRLVQA</sequence>
<organism evidence="2">
    <name type="scientific">freshwater metagenome</name>
    <dbReference type="NCBI Taxonomy" id="449393"/>
    <lineage>
        <taxon>unclassified sequences</taxon>
        <taxon>metagenomes</taxon>
        <taxon>ecological metagenomes</taxon>
    </lineage>
</organism>
<dbReference type="PANTHER" id="PTHR31212">
    <property type="entry name" value="ALPHA-KETOGLUTARATE-DEPENDENT DIOXYGENASE ALKB HOMOLOG 3"/>
    <property type="match status" value="1"/>
</dbReference>
<dbReference type="EMBL" id="CAFBNR010000061">
    <property type="protein sequence ID" value="CAB4966047.1"/>
    <property type="molecule type" value="Genomic_DNA"/>
</dbReference>
<evidence type="ECO:0000313" key="2">
    <source>
        <dbReference type="EMBL" id="CAB4966047.1"/>
    </source>
</evidence>
<dbReference type="PANTHER" id="PTHR31212:SF4">
    <property type="entry name" value="ALPHA-KETOGLUTARATE-DEPENDENT DIOXYGENASE ALKB HOMOLOG 3"/>
    <property type="match status" value="1"/>
</dbReference>
<dbReference type="InterPro" id="IPR037151">
    <property type="entry name" value="AlkB-like_sf"/>
</dbReference>
<dbReference type="GO" id="GO:0051213">
    <property type="term" value="F:dioxygenase activity"/>
    <property type="evidence" value="ECO:0007669"/>
    <property type="project" value="InterPro"/>
</dbReference>
<dbReference type="Pfam" id="PF13532">
    <property type="entry name" value="2OG-FeII_Oxy_2"/>
    <property type="match status" value="1"/>
</dbReference>
<name>A0A6J7LD32_9ZZZZ</name>
<gene>
    <name evidence="2" type="ORF">UFOPK3879_01150</name>
</gene>
<dbReference type="GO" id="GO:0006307">
    <property type="term" value="P:DNA alkylation repair"/>
    <property type="evidence" value="ECO:0007669"/>
    <property type="project" value="InterPro"/>
</dbReference>
<proteinExistence type="predicted"/>
<dbReference type="GO" id="GO:0005654">
    <property type="term" value="C:nucleoplasm"/>
    <property type="evidence" value="ECO:0007669"/>
    <property type="project" value="TreeGrafter"/>
</dbReference>
<protein>
    <submittedName>
        <fullName evidence="2">Unannotated protein</fullName>
    </submittedName>
</protein>
<dbReference type="GO" id="GO:0005739">
    <property type="term" value="C:mitochondrion"/>
    <property type="evidence" value="ECO:0007669"/>
    <property type="project" value="TreeGrafter"/>
</dbReference>
<dbReference type="Gene3D" id="2.60.120.590">
    <property type="entry name" value="Alpha-ketoglutarate-dependent dioxygenase AlkB-like"/>
    <property type="match status" value="1"/>
</dbReference>